<evidence type="ECO:0000313" key="2">
    <source>
        <dbReference type="Proteomes" id="UP000815677"/>
    </source>
</evidence>
<protein>
    <submittedName>
        <fullName evidence="1">Uncharacterized protein</fullName>
    </submittedName>
</protein>
<gene>
    <name evidence="1" type="ORF">MCHLO_07253</name>
</gene>
<organism evidence="1 2">
    <name type="scientific">Mycena chlorophos</name>
    <name type="common">Agaric fungus</name>
    <name type="synonym">Agaricus chlorophos</name>
    <dbReference type="NCBI Taxonomy" id="658473"/>
    <lineage>
        <taxon>Eukaryota</taxon>
        <taxon>Fungi</taxon>
        <taxon>Dikarya</taxon>
        <taxon>Basidiomycota</taxon>
        <taxon>Agaricomycotina</taxon>
        <taxon>Agaricomycetes</taxon>
        <taxon>Agaricomycetidae</taxon>
        <taxon>Agaricales</taxon>
        <taxon>Marasmiineae</taxon>
        <taxon>Mycenaceae</taxon>
        <taxon>Mycena</taxon>
    </lineage>
</organism>
<keyword evidence="2" id="KW-1185">Reference proteome</keyword>
<evidence type="ECO:0000313" key="1">
    <source>
        <dbReference type="EMBL" id="GAT49970.1"/>
    </source>
</evidence>
<dbReference type="Proteomes" id="UP000815677">
    <property type="component" value="Unassembled WGS sequence"/>
</dbReference>
<sequence>MEPKILSWHFTTVVDGRFDTALALKQRRSNEIMVFSAVLQALVMVIWPGIENDNPAPASELCNLLREYGRYWPCFCAVLDVAAPSCRIVNFIDRSCFALCHYDPPHCQFFLPLNHIEKSRNYLARAPQLKISNDVLRKMHLVHGLLSGPEGNFACPNYTGDRGHQLGGFVSPLSSLVDILKEFMAPAVISHSTIAIPRTPIPRGPTLLTRNVGGCLGAIIWRIASGEGVREQVFKHAFVRCVACDLVFLKRVVSVAGHDCGTQHPPMEFPAQRDEHLGSGVVRAIPHHIRSLLGHLLSGHGINEMAFQEVVAKCSQCGRIYIPRYNQIHVCSA</sequence>
<accession>A0ABQ0LFS6</accession>
<proteinExistence type="predicted"/>
<dbReference type="EMBL" id="DF846060">
    <property type="protein sequence ID" value="GAT49970.1"/>
    <property type="molecule type" value="Genomic_DNA"/>
</dbReference>
<reference evidence="1" key="1">
    <citation type="submission" date="2014-09" db="EMBL/GenBank/DDBJ databases">
        <title>Genome sequence of the luminous mushroom Mycena chlorophos for searching fungal bioluminescence genes.</title>
        <authorList>
            <person name="Tanaka Y."/>
            <person name="Kasuga D."/>
            <person name="Oba Y."/>
            <person name="Hase S."/>
            <person name="Sato K."/>
            <person name="Oba Y."/>
            <person name="Sakakibara Y."/>
        </authorList>
    </citation>
    <scope>NUCLEOTIDE SEQUENCE</scope>
</reference>
<name>A0ABQ0LFS6_MYCCL</name>